<keyword evidence="6 8" id="KW-1133">Transmembrane helix</keyword>
<feature type="transmembrane region" description="Helical" evidence="8">
    <location>
        <begin position="75"/>
        <end position="97"/>
    </location>
</feature>
<comment type="subcellular location">
    <subcellularLocation>
        <location evidence="1">Cell membrane</location>
        <topology evidence="1">Multi-pass membrane protein</topology>
    </subcellularLocation>
</comment>
<dbReference type="GO" id="GO:0055085">
    <property type="term" value="P:transmembrane transport"/>
    <property type="evidence" value="ECO:0007669"/>
    <property type="project" value="TreeGrafter"/>
</dbReference>
<dbReference type="AlphaFoldDB" id="A0A9D9HAB1"/>
<dbReference type="PANTHER" id="PTHR21716:SF53">
    <property type="entry name" value="PERMEASE PERM-RELATED"/>
    <property type="match status" value="1"/>
</dbReference>
<accession>A0A9D9HAB1</accession>
<dbReference type="Proteomes" id="UP000823633">
    <property type="component" value="Unassembled WGS sequence"/>
</dbReference>
<organism evidence="9 10">
    <name type="scientific">Candidatus Aphodenecus pullistercoris</name>
    <dbReference type="NCBI Taxonomy" id="2840669"/>
    <lineage>
        <taxon>Bacteria</taxon>
        <taxon>Pseudomonadati</taxon>
        <taxon>Spirochaetota</taxon>
        <taxon>Spirochaetia</taxon>
        <taxon>Spirochaetales</taxon>
        <taxon>Candidatus Aphodenecus</taxon>
    </lineage>
</organism>
<evidence type="ECO:0000256" key="6">
    <source>
        <dbReference type="ARBA" id="ARBA00022989"/>
    </source>
</evidence>
<evidence type="ECO:0000256" key="3">
    <source>
        <dbReference type="ARBA" id="ARBA00022448"/>
    </source>
</evidence>
<evidence type="ECO:0000256" key="7">
    <source>
        <dbReference type="ARBA" id="ARBA00023136"/>
    </source>
</evidence>
<dbReference type="InterPro" id="IPR002549">
    <property type="entry name" value="AI-2E-like"/>
</dbReference>
<dbReference type="PANTHER" id="PTHR21716">
    <property type="entry name" value="TRANSMEMBRANE PROTEIN"/>
    <property type="match status" value="1"/>
</dbReference>
<keyword evidence="3" id="KW-0813">Transport</keyword>
<feature type="transmembrane region" description="Helical" evidence="8">
    <location>
        <begin position="34"/>
        <end position="54"/>
    </location>
</feature>
<keyword evidence="5 8" id="KW-0812">Transmembrane</keyword>
<evidence type="ECO:0000256" key="2">
    <source>
        <dbReference type="ARBA" id="ARBA00009773"/>
    </source>
</evidence>
<reference evidence="9" key="1">
    <citation type="submission" date="2020-10" db="EMBL/GenBank/DDBJ databases">
        <authorList>
            <person name="Gilroy R."/>
        </authorList>
    </citation>
    <scope>NUCLEOTIDE SEQUENCE</scope>
    <source>
        <strain evidence="9">11167</strain>
    </source>
</reference>
<evidence type="ECO:0000256" key="4">
    <source>
        <dbReference type="ARBA" id="ARBA00022475"/>
    </source>
</evidence>
<name>A0A9D9HAB1_9SPIR</name>
<protein>
    <submittedName>
        <fullName evidence="9">AI-2E family transporter</fullName>
    </submittedName>
</protein>
<dbReference type="EMBL" id="JADIMU010000001">
    <property type="protein sequence ID" value="MBO8442172.1"/>
    <property type="molecule type" value="Genomic_DNA"/>
</dbReference>
<gene>
    <name evidence="9" type="ORF">IAC42_00210</name>
</gene>
<reference evidence="9" key="2">
    <citation type="journal article" date="2021" name="PeerJ">
        <title>Extensive microbial diversity within the chicken gut microbiome revealed by metagenomics and culture.</title>
        <authorList>
            <person name="Gilroy R."/>
            <person name="Ravi A."/>
            <person name="Getino M."/>
            <person name="Pursley I."/>
            <person name="Horton D.L."/>
            <person name="Alikhan N.F."/>
            <person name="Baker D."/>
            <person name="Gharbi K."/>
            <person name="Hall N."/>
            <person name="Watson M."/>
            <person name="Adriaenssens E.M."/>
            <person name="Foster-Nyarko E."/>
            <person name="Jarju S."/>
            <person name="Secka A."/>
            <person name="Antonio M."/>
            <person name="Oren A."/>
            <person name="Chaudhuri R.R."/>
            <person name="La Ragione R."/>
            <person name="Hildebrand F."/>
            <person name="Pallen M.J."/>
        </authorList>
    </citation>
    <scope>NUCLEOTIDE SEQUENCE</scope>
    <source>
        <strain evidence="9">11167</strain>
    </source>
</reference>
<feature type="transmembrane region" description="Helical" evidence="8">
    <location>
        <begin position="284"/>
        <end position="308"/>
    </location>
</feature>
<comment type="caution">
    <text evidence="9">The sequence shown here is derived from an EMBL/GenBank/DDBJ whole genome shotgun (WGS) entry which is preliminary data.</text>
</comment>
<feature type="transmembrane region" description="Helical" evidence="8">
    <location>
        <begin position="170"/>
        <end position="192"/>
    </location>
</feature>
<evidence type="ECO:0000256" key="8">
    <source>
        <dbReference type="SAM" id="Phobius"/>
    </source>
</evidence>
<feature type="transmembrane region" description="Helical" evidence="8">
    <location>
        <begin position="231"/>
        <end position="252"/>
    </location>
</feature>
<dbReference type="GO" id="GO:0005886">
    <property type="term" value="C:plasma membrane"/>
    <property type="evidence" value="ECO:0007669"/>
    <property type="project" value="UniProtKB-SubCell"/>
</dbReference>
<evidence type="ECO:0000256" key="5">
    <source>
        <dbReference type="ARBA" id="ARBA00022692"/>
    </source>
</evidence>
<keyword evidence="4" id="KW-1003">Cell membrane</keyword>
<comment type="similarity">
    <text evidence="2">Belongs to the autoinducer-2 exporter (AI-2E) (TC 2.A.86) family.</text>
</comment>
<sequence length="369" mass="39624">METRRFLSYLALGAILVVLYNVTANIGQFWSAMTGWLSAAFQTFFIGIVFAFVLNIPSSFFERKLDGATKGHGRAVGILISLVLLVIALVIVLGFLIPSLIEAVSTLLQSVGALSQQVSGASADGDGGLATAFSTLLSWLDMSLDELQVLLLDFARTNSPRLIESTLNTIMGTINGALTFFISLIFAIYFVSAKEMISRHMRTLLAMVRRPRLANRVEHVFSLAYRTFKSFVLAQGLEAVIIGCLCFAGMFILRLPQASSIGVLVGVTALIPVYGAYAGAIIGAIVIAVSSPVQAVFFLVFLIILQQLEGNLIYPRVVGGSLGLPPVYTFTLVTVCGALFGLVGMLFAVPVGSILYTLLKERKAHLEAA</sequence>
<evidence type="ECO:0000313" key="10">
    <source>
        <dbReference type="Proteomes" id="UP000823633"/>
    </source>
</evidence>
<feature type="transmembrane region" description="Helical" evidence="8">
    <location>
        <begin position="328"/>
        <end position="359"/>
    </location>
</feature>
<keyword evidence="7 8" id="KW-0472">Membrane</keyword>
<proteinExistence type="inferred from homology"/>
<evidence type="ECO:0000256" key="1">
    <source>
        <dbReference type="ARBA" id="ARBA00004651"/>
    </source>
</evidence>
<evidence type="ECO:0000313" key="9">
    <source>
        <dbReference type="EMBL" id="MBO8442172.1"/>
    </source>
</evidence>
<dbReference type="Pfam" id="PF01594">
    <property type="entry name" value="AI-2E_transport"/>
    <property type="match status" value="1"/>
</dbReference>